<sequence>MYQVEAYVITAAGLRRYSMETNQEVTYEEAQILGALKQDGKSTIGELGDVCSSMYSPAVRHVIDSLLTKGLIERVDKTL</sequence>
<dbReference type="Gene3D" id="1.10.10.10">
    <property type="entry name" value="Winged helix-like DNA-binding domain superfamily/Winged helix DNA-binding domain"/>
    <property type="match status" value="1"/>
</dbReference>
<organism evidence="1">
    <name type="scientific">marine sediment metagenome</name>
    <dbReference type="NCBI Taxonomy" id="412755"/>
    <lineage>
        <taxon>unclassified sequences</taxon>
        <taxon>metagenomes</taxon>
        <taxon>ecological metagenomes</taxon>
    </lineage>
</organism>
<dbReference type="AlphaFoldDB" id="X1J7U4"/>
<dbReference type="EMBL" id="BARU01040402">
    <property type="protein sequence ID" value="GAH77565.1"/>
    <property type="molecule type" value="Genomic_DNA"/>
</dbReference>
<gene>
    <name evidence="1" type="ORF">S03H2_62464</name>
</gene>
<reference evidence="1" key="1">
    <citation type="journal article" date="2014" name="Front. Microbiol.">
        <title>High frequency of phylogenetically diverse reductive dehalogenase-homologous genes in deep subseafloor sedimentary metagenomes.</title>
        <authorList>
            <person name="Kawai M."/>
            <person name="Futagami T."/>
            <person name="Toyoda A."/>
            <person name="Takaki Y."/>
            <person name="Nishi S."/>
            <person name="Hori S."/>
            <person name="Arai W."/>
            <person name="Tsubouchi T."/>
            <person name="Morono Y."/>
            <person name="Uchiyama I."/>
            <person name="Ito T."/>
            <person name="Fujiyama A."/>
            <person name="Inagaki F."/>
            <person name="Takami H."/>
        </authorList>
    </citation>
    <scope>NUCLEOTIDE SEQUENCE</scope>
    <source>
        <strain evidence="1">Expedition CK06-06</strain>
    </source>
</reference>
<dbReference type="InterPro" id="IPR036390">
    <property type="entry name" value="WH_DNA-bd_sf"/>
</dbReference>
<evidence type="ECO:0000313" key="1">
    <source>
        <dbReference type="EMBL" id="GAH77565.1"/>
    </source>
</evidence>
<dbReference type="SUPFAM" id="SSF46785">
    <property type="entry name" value="Winged helix' DNA-binding domain"/>
    <property type="match status" value="1"/>
</dbReference>
<comment type="caution">
    <text evidence="1">The sequence shown here is derived from an EMBL/GenBank/DDBJ whole genome shotgun (WGS) entry which is preliminary data.</text>
</comment>
<dbReference type="InterPro" id="IPR036388">
    <property type="entry name" value="WH-like_DNA-bd_sf"/>
</dbReference>
<protein>
    <recommendedName>
        <fullName evidence="2">HTH marR-type domain-containing protein</fullName>
    </recommendedName>
</protein>
<accession>X1J7U4</accession>
<name>X1J7U4_9ZZZZ</name>
<evidence type="ECO:0008006" key="2">
    <source>
        <dbReference type="Google" id="ProtNLM"/>
    </source>
</evidence>
<proteinExistence type="predicted"/>